<protein>
    <submittedName>
        <fullName evidence="2">Uncharacterized protein</fullName>
    </submittedName>
</protein>
<reference evidence="3" key="3">
    <citation type="journal article" date="2005" name="Nature">
        <title>The map-based sequence of the rice genome.</title>
        <authorList>
            <consortium name="International rice genome sequencing project (IRGSP)"/>
            <person name="Matsumoto T."/>
            <person name="Wu J."/>
            <person name="Kanamori H."/>
            <person name="Katayose Y."/>
            <person name="Fujisawa M."/>
            <person name="Namiki N."/>
            <person name="Mizuno H."/>
            <person name="Yamamoto K."/>
            <person name="Antonio B.A."/>
            <person name="Baba T."/>
            <person name="Sakata K."/>
            <person name="Nagamura Y."/>
            <person name="Aoki H."/>
            <person name="Arikawa K."/>
            <person name="Arita K."/>
            <person name="Bito T."/>
            <person name="Chiden Y."/>
            <person name="Fujitsuka N."/>
            <person name="Fukunaka R."/>
            <person name="Hamada M."/>
            <person name="Harada C."/>
            <person name="Hayashi A."/>
            <person name="Hijishita S."/>
            <person name="Honda M."/>
            <person name="Hosokawa S."/>
            <person name="Ichikawa Y."/>
            <person name="Idonuma A."/>
            <person name="Iijima M."/>
            <person name="Ikeda M."/>
            <person name="Ikeno M."/>
            <person name="Ito K."/>
            <person name="Ito S."/>
            <person name="Ito T."/>
            <person name="Ito Y."/>
            <person name="Ito Y."/>
            <person name="Iwabuchi A."/>
            <person name="Kamiya K."/>
            <person name="Karasawa W."/>
            <person name="Kurita K."/>
            <person name="Katagiri S."/>
            <person name="Kikuta A."/>
            <person name="Kobayashi H."/>
            <person name="Kobayashi N."/>
            <person name="Machita K."/>
            <person name="Maehara T."/>
            <person name="Masukawa M."/>
            <person name="Mizubayashi T."/>
            <person name="Mukai Y."/>
            <person name="Nagasaki H."/>
            <person name="Nagata Y."/>
            <person name="Naito S."/>
            <person name="Nakashima M."/>
            <person name="Nakama Y."/>
            <person name="Nakamichi Y."/>
            <person name="Nakamura M."/>
            <person name="Meguro A."/>
            <person name="Negishi M."/>
            <person name="Ohta I."/>
            <person name="Ohta T."/>
            <person name="Okamoto M."/>
            <person name="Ono N."/>
            <person name="Saji S."/>
            <person name="Sakaguchi M."/>
            <person name="Sakai K."/>
            <person name="Shibata M."/>
            <person name="Shimokawa T."/>
            <person name="Song J."/>
            <person name="Takazaki Y."/>
            <person name="Terasawa K."/>
            <person name="Tsugane M."/>
            <person name="Tsuji K."/>
            <person name="Ueda S."/>
            <person name="Waki K."/>
            <person name="Yamagata H."/>
            <person name="Yamamoto M."/>
            <person name="Yamamoto S."/>
            <person name="Yamane H."/>
            <person name="Yoshiki S."/>
            <person name="Yoshihara R."/>
            <person name="Yukawa K."/>
            <person name="Zhong H."/>
            <person name="Yano M."/>
            <person name="Yuan Q."/>
            <person name="Ouyang S."/>
            <person name="Liu J."/>
            <person name="Jones K.M."/>
            <person name="Gansberger K."/>
            <person name="Moffat K."/>
            <person name="Hill J."/>
            <person name="Bera J."/>
            <person name="Fadrosh D."/>
            <person name="Jin S."/>
            <person name="Johri S."/>
            <person name="Kim M."/>
            <person name="Overton L."/>
            <person name="Reardon M."/>
            <person name="Tsitrin T."/>
            <person name="Vuong H."/>
            <person name="Weaver B."/>
            <person name="Ciecko A."/>
            <person name="Tallon L."/>
            <person name="Jackson J."/>
            <person name="Pai G."/>
            <person name="Aken S.V."/>
            <person name="Utterback T."/>
            <person name="Reidmuller S."/>
            <person name="Feldblyum T."/>
            <person name="Hsiao J."/>
            <person name="Zismann V."/>
            <person name="Iobst S."/>
            <person name="de Vazeille A.R."/>
            <person name="Buell C.R."/>
            <person name="Ying K."/>
            <person name="Li Y."/>
            <person name="Lu T."/>
            <person name="Huang Y."/>
            <person name="Zhao Q."/>
            <person name="Feng Q."/>
            <person name="Zhang L."/>
            <person name="Zhu J."/>
            <person name="Weng Q."/>
            <person name="Mu J."/>
            <person name="Lu Y."/>
            <person name="Fan D."/>
            <person name="Liu Y."/>
            <person name="Guan J."/>
            <person name="Zhang Y."/>
            <person name="Yu S."/>
            <person name="Liu X."/>
            <person name="Zhang Y."/>
            <person name="Hong G."/>
            <person name="Han B."/>
            <person name="Choisne N."/>
            <person name="Demange N."/>
            <person name="Orjeda G."/>
            <person name="Samain S."/>
            <person name="Cattolico L."/>
            <person name="Pelletier E."/>
            <person name="Couloux A."/>
            <person name="Segurens B."/>
            <person name="Wincker P."/>
            <person name="D'Hont A."/>
            <person name="Scarpelli C."/>
            <person name="Weissenbach J."/>
            <person name="Salanoubat M."/>
            <person name="Quetier F."/>
            <person name="Yu Y."/>
            <person name="Kim H.R."/>
            <person name="Rambo T."/>
            <person name="Currie J."/>
            <person name="Collura K."/>
            <person name="Luo M."/>
            <person name="Yang T."/>
            <person name="Ammiraju J.S.S."/>
            <person name="Engler F."/>
            <person name="Soderlund C."/>
            <person name="Wing R.A."/>
            <person name="Palmer L.E."/>
            <person name="de la Bastide M."/>
            <person name="Spiegel L."/>
            <person name="Nascimento L."/>
            <person name="Zutavern T."/>
            <person name="O'Shaughnessy A."/>
            <person name="Dike S."/>
            <person name="Dedhia N."/>
            <person name="Preston R."/>
            <person name="Balija V."/>
            <person name="McCombie W.R."/>
            <person name="Chow T."/>
            <person name="Chen H."/>
            <person name="Chung M."/>
            <person name="Chen C."/>
            <person name="Shaw J."/>
            <person name="Wu H."/>
            <person name="Hsiao K."/>
            <person name="Chao Y."/>
            <person name="Chu M."/>
            <person name="Cheng C."/>
            <person name="Hour A."/>
            <person name="Lee P."/>
            <person name="Lin S."/>
            <person name="Lin Y."/>
            <person name="Liou J."/>
            <person name="Liu S."/>
            <person name="Hsing Y."/>
            <person name="Raghuvanshi S."/>
            <person name="Mohanty A."/>
            <person name="Bharti A.K."/>
            <person name="Gaur A."/>
            <person name="Gupta V."/>
            <person name="Kumar D."/>
            <person name="Ravi V."/>
            <person name="Vij S."/>
            <person name="Kapur A."/>
            <person name="Khurana P."/>
            <person name="Khurana P."/>
            <person name="Khurana J.P."/>
            <person name="Tyagi A.K."/>
            <person name="Gaikwad K."/>
            <person name="Singh A."/>
            <person name="Dalal V."/>
            <person name="Srivastava S."/>
            <person name="Dixit A."/>
            <person name="Pal A.K."/>
            <person name="Ghazi I.A."/>
            <person name="Yadav M."/>
            <person name="Pandit A."/>
            <person name="Bhargava A."/>
            <person name="Sureshbabu K."/>
            <person name="Batra K."/>
            <person name="Sharma T.R."/>
            <person name="Mohapatra T."/>
            <person name="Singh N.K."/>
            <person name="Messing J."/>
            <person name="Nelson A.B."/>
            <person name="Fuks G."/>
            <person name="Kavchok S."/>
            <person name="Keizer G."/>
            <person name="Linton E."/>
            <person name="Llaca V."/>
            <person name="Song R."/>
            <person name="Tanyolac B."/>
            <person name="Young S."/>
            <person name="Ho-Il K."/>
            <person name="Hahn J.H."/>
            <person name="Sangsakoo G."/>
            <person name="Vanavichit A."/>
            <person name="de Mattos Luiz.A.T."/>
            <person name="Zimmer P.D."/>
            <person name="Malone G."/>
            <person name="Dellagostin O."/>
            <person name="de Oliveira A.C."/>
            <person name="Bevan M."/>
            <person name="Bancroft I."/>
            <person name="Minx P."/>
            <person name="Cordum H."/>
            <person name="Wilson R."/>
            <person name="Cheng Z."/>
            <person name="Jin W."/>
            <person name="Jiang J."/>
            <person name="Leong S.A."/>
            <person name="Iwama H."/>
            <person name="Gojobori T."/>
            <person name="Itoh T."/>
            <person name="Niimura Y."/>
            <person name="Fujii Y."/>
            <person name="Habara T."/>
            <person name="Sakai H."/>
            <person name="Sato Y."/>
            <person name="Wilson G."/>
            <person name="Kumar K."/>
            <person name="McCouch S."/>
            <person name="Juretic N."/>
            <person name="Hoen D."/>
            <person name="Wright S."/>
            <person name="Bruskiewich R."/>
            <person name="Bureau T."/>
            <person name="Miyao A."/>
            <person name="Hirochika H."/>
            <person name="Nishikawa T."/>
            <person name="Kadowaki K."/>
            <person name="Sugiura M."/>
            <person name="Burr B."/>
            <person name="Sasaki T."/>
        </authorList>
    </citation>
    <scope>NUCLEOTIDE SEQUENCE [LARGE SCALE GENOMIC DNA]</scope>
    <source>
        <strain evidence="3">cv. Nipponbare</strain>
    </source>
</reference>
<gene>
    <name evidence="2" type="ORF">OSJNBa0016C11.38</name>
    <name evidence="1" type="ORF">P0524F03.7</name>
</gene>
<organism evidence="2 3">
    <name type="scientific">Oryza sativa subsp. japonica</name>
    <name type="common">Rice</name>
    <dbReference type="NCBI Taxonomy" id="39947"/>
    <lineage>
        <taxon>Eukaryota</taxon>
        <taxon>Viridiplantae</taxon>
        <taxon>Streptophyta</taxon>
        <taxon>Embryophyta</taxon>
        <taxon>Tracheophyta</taxon>
        <taxon>Spermatophyta</taxon>
        <taxon>Magnoliopsida</taxon>
        <taxon>Liliopsida</taxon>
        <taxon>Poales</taxon>
        <taxon>Poaceae</taxon>
        <taxon>BOP clade</taxon>
        <taxon>Oryzoideae</taxon>
        <taxon>Oryzeae</taxon>
        <taxon>Oryzinae</taxon>
        <taxon>Oryza</taxon>
        <taxon>Oryza sativa</taxon>
    </lineage>
</organism>
<dbReference type="EMBL" id="AP004702">
    <property type="protein sequence ID" value="BAD09874.1"/>
    <property type="molecule type" value="Genomic_DNA"/>
</dbReference>
<reference evidence="1" key="1">
    <citation type="submission" date="2002-01" db="EMBL/GenBank/DDBJ databases">
        <title>Oryza sativa nipponbare(GA3) genomic DNA, chromosome 8, PAC clone:P0524F03.</title>
        <authorList>
            <person name="Sasaki T."/>
            <person name="Matsumoto T."/>
            <person name="Yamamoto K."/>
        </authorList>
    </citation>
    <scope>NUCLEOTIDE SEQUENCE</scope>
</reference>
<dbReference type="Proteomes" id="UP000000763">
    <property type="component" value="Chromosome 8"/>
</dbReference>
<reference evidence="2" key="2">
    <citation type="submission" date="2002-05" db="EMBL/GenBank/DDBJ databases">
        <title>Oryza sativa nipponbare(GA3) genomic DNA, chromosome 8, BAC clone:OSJNBa0016C11.</title>
        <authorList>
            <person name="Sasaki T."/>
            <person name="Matsumoto T."/>
            <person name="Katayose Y."/>
        </authorList>
    </citation>
    <scope>NUCLEOTIDE SEQUENCE</scope>
</reference>
<evidence type="ECO:0000313" key="2">
    <source>
        <dbReference type="EMBL" id="BAD10160.1"/>
    </source>
</evidence>
<evidence type="ECO:0000313" key="1">
    <source>
        <dbReference type="EMBL" id="BAD09874.1"/>
    </source>
</evidence>
<accession>Q6Z523</accession>
<name>Q6Z523_ORYSJ</name>
<evidence type="ECO:0000313" key="3">
    <source>
        <dbReference type="Proteomes" id="UP000000763"/>
    </source>
</evidence>
<reference evidence="3" key="4">
    <citation type="journal article" date="2008" name="Nucleic Acids Res.">
        <title>The rice annotation project database (RAP-DB): 2008 update.</title>
        <authorList>
            <consortium name="The rice annotation project (RAP)"/>
        </authorList>
    </citation>
    <scope>GENOME REANNOTATION</scope>
    <source>
        <strain evidence="3">cv. Nipponbare</strain>
    </source>
</reference>
<dbReference type="AlphaFoldDB" id="Q6Z523"/>
<sequence>MQNSGRFGKPEEIAGLVKFLAVHPAASYYSIQKKTNPSYEPRHAYVQIQQIKDATKIVHEPKMTFLFRVFTEN</sequence>
<dbReference type="EMBL" id="AP005159">
    <property type="protein sequence ID" value="BAD10160.1"/>
    <property type="molecule type" value="Genomic_DNA"/>
</dbReference>
<proteinExistence type="predicted"/>